<feature type="transmembrane region" description="Helical" evidence="5">
    <location>
        <begin position="176"/>
        <end position="194"/>
    </location>
</feature>
<evidence type="ECO:0000256" key="1">
    <source>
        <dbReference type="ARBA" id="ARBA00004141"/>
    </source>
</evidence>
<accession>A0ABN9SF96</accession>
<evidence type="ECO:0000313" key="7">
    <source>
        <dbReference type="Proteomes" id="UP001189429"/>
    </source>
</evidence>
<gene>
    <name evidence="6" type="ORF">PCOR1329_LOCUS28758</name>
</gene>
<keyword evidence="3 5" id="KW-1133">Transmembrane helix</keyword>
<feature type="transmembrane region" description="Helical" evidence="5">
    <location>
        <begin position="53"/>
        <end position="79"/>
    </location>
</feature>
<evidence type="ECO:0000256" key="4">
    <source>
        <dbReference type="ARBA" id="ARBA00023136"/>
    </source>
</evidence>
<dbReference type="Proteomes" id="UP001189429">
    <property type="component" value="Unassembled WGS sequence"/>
</dbReference>
<sequence>MASGDNSNSSVDLKIPVPKGETLKDFTRYKGAVQAAELGRESKAHEIQTYGNLSILLIAGYFMAVLVIYTVCWLFLLLLPESCQFTSLHRQRRKARIRLYKSFGGTGRYARASWGNLLDFGVTIVSLASCLMYVVETYMPFLSVDTSWVIAEVVVSAMLFAEYLLTLLLVNDPLNYIFSLFGLVNVVTTLPVFVNSWRARHSDAEPTSLRRSVGFRLPRRVSGASCLVAWVREVREPQRASSAARAARSLALAALGGVGWRWLALREWSKVRNLEMPACKESLQVKPMRMLLYARVKGETACSERPYAASQMVSNKPEVLACAGCLAFAGSLEQQVDLLCGGGAGGGPAEAGAKPAAWRLPWRPLPGAEDCGAEEREPMKCGCGETFCSEDCLERSGHRYACVAGIPDGALGEAHPLLRFKRHAVSTSALYLFVGRALAQSGYELERAQGQEDLLAPLAPLAAMVAEPWWDVAVPPQPPSRRDLKGDVPKPIDADMVELLTVSNPSLLLSREFTKMTGQLEATIDDGTIGGSDSTQRGTLLRIFVRSLVAEILKSTELPILDITKAGPGENCSMADKGDHSVVLTVASDLGWSNA</sequence>
<proteinExistence type="predicted"/>
<feature type="transmembrane region" description="Helical" evidence="5">
    <location>
        <begin position="117"/>
        <end position="135"/>
    </location>
</feature>
<evidence type="ECO:0000256" key="2">
    <source>
        <dbReference type="ARBA" id="ARBA00022692"/>
    </source>
</evidence>
<name>A0ABN9SF96_9DINO</name>
<comment type="caution">
    <text evidence="6">The sequence shown here is derived from an EMBL/GenBank/DDBJ whole genome shotgun (WGS) entry which is preliminary data.</text>
</comment>
<evidence type="ECO:0000256" key="5">
    <source>
        <dbReference type="SAM" id="Phobius"/>
    </source>
</evidence>
<dbReference type="EMBL" id="CAUYUJ010010669">
    <property type="protein sequence ID" value="CAK0829995.1"/>
    <property type="molecule type" value="Genomic_DNA"/>
</dbReference>
<keyword evidence="2 5" id="KW-0812">Transmembrane</keyword>
<comment type="subcellular location">
    <subcellularLocation>
        <location evidence="1">Membrane</location>
        <topology evidence="1">Multi-pass membrane protein</topology>
    </subcellularLocation>
</comment>
<keyword evidence="7" id="KW-1185">Reference proteome</keyword>
<reference evidence="6" key="1">
    <citation type="submission" date="2023-10" db="EMBL/GenBank/DDBJ databases">
        <authorList>
            <person name="Chen Y."/>
            <person name="Shah S."/>
            <person name="Dougan E. K."/>
            <person name="Thang M."/>
            <person name="Chan C."/>
        </authorList>
    </citation>
    <scope>NUCLEOTIDE SEQUENCE [LARGE SCALE GENOMIC DNA]</scope>
</reference>
<evidence type="ECO:0000256" key="3">
    <source>
        <dbReference type="ARBA" id="ARBA00022989"/>
    </source>
</evidence>
<dbReference type="Gene3D" id="1.20.120.350">
    <property type="entry name" value="Voltage-gated potassium channels. Chain C"/>
    <property type="match status" value="1"/>
</dbReference>
<keyword evidence="4 5" id="KW-0472">Membrane</keyword>
<evidence type="ECO:0000313" key="6">
    <source>
        <dbReference type="EMBL" id="CAK0829995.1"/>
    </source>
</evidence>
<dbReference type="InterPro" id="IPR027359">
    <property type="entry name" value="Volt_channel_dom_sf"/>
</dbReference>
<protein>
    <submittedName>
        <fullName evidence="6">Uncharacterized protein</fullName>
    </submittedName>
</protein>
<organism evidence="6 7">
    <name type="scientific">Prorocentrum cordatum</name>
    <dbReference type="NCBI Taxonomy" id="2364126"/>
    <lineage>
        <taxon>Eukaryota</taxon>
        <taxon>Sar</taxon>
        <taxon>Alveolata</taxon>
        <taxon>Dinophyceae</taxon>
        <taxon>Prorocentrales</taxon>
        <taxon>Prorocentraceae</taxon>
        <taxon>Prorocentrum</taxon>
    </lineage>
</organism>
<feature type="transmembrane region" description="Helical" evidence="5">
    <location>
        <begin position="147"/>
        <end position="170"/>
    </location>
</feature>